<dbReference type="AlphaFoldDB" id="A0A2M7BDU1"/>
<dbReference type="Gene3D" id="3.40.1190.10">
    <property type="entry name" value="Mur-like, catalytic domain"/>
    <property type="match status" value="1"/>
</dbReference>
<keyword evidence="1" id="KW-0436">Ligase</keyword>
<accession>A0A2M7BDU1</accession>
<gene>
    <name evidence="7" type="ORF">COS54_01310</name>
</gene>
<evidence type="ECO:0000256" key="4">
    <source>
        <dbReference type="SAM" id="Phobius"/>
    </source>
</evidence>
<evidence type="ECO:0000256" key="2">
    <source>
        <dbReference type="ARBA" id="ARBA00022741"/>
    </source>
</evidence>
<dbReference type="Proteomes" id="UP000229631">
    <property type="component" value="Unassembled WGS sequence"/>
</dbReference>
<evidence type="ECO:0000259" key="5">
    <source>
        <dbReference type="Pfam" id="PF02875"/>
    </source>
</evidence>
<dbReference type="PANTHER" id="PTHR43024:SF1">
    <property type="entry name" value="UDP-N-ACETYLMURAMOYL-TRIPEPTIDE--D-ALANYL-D-ALANINE LIGASE"/>
    <property type="match status" value="1"/>
</dbReference>
<keyword evidence="4" id="KW-0472">Membrane</keyword>
<protein>
    <recommendedName>
        <fullName evidence="9">UDP-N-acetylmuramoyl-tripeptide--D-alanyl-D-alanine ligase</fullName>
    </recommendedName>
</protein>
<reference evidence="8" key="1">
    <citation type="submission" date="2017-09" db="EMBL/GenBank/DDBJ databases">
        <title>Depth-based differentiation of microbial function through sediment-hosted aquifers and enrichment of novel symbionts in the deep terrestrial subsurface.</title>
        <authorList>
            <person name="Probst A.J."/>
            <person name="Ladd B."/>
            <person name="Jarett J.K."/>
            <person name="Geller-Mcgrath D.E."/>
            <person name="Sieber C.M.K."/>
            <person name="Emerson J.B."/>
            <person name="Anantharaman K."/>
            <person name="Thomas B.C."/>
            <person name="Malmstrom R."/>
            <person name="Stieglmeier M."/>
            <person name="Klingl A."/>
            <person name="Woyke T."/>
            <person name="Ryan C.M."/>
            <person name="Banfield J.F."/>
        </authorList>
    </citation>
    <scope>NUCLEOTIDE SEQUENCE [LARGE SCALE GENOMIC DNA]</scope>
</reference>
<dbReference type="GO" id="GO:0016881">
    <property type="term" value="F:acid-amino acid ligase activity"/>
    <property type="evidence" value="ECO:0007669"/>
    <property type="project" value="InterPro"/>
</dbReference>
<dbReference type="PANTHER" id="PTHR43024">
    <property type="entry name" value="UDP-N-ACETYLMURAMOYL-TRIPEPTIDE--D-ALANYL-D-ALANINE LIGASE"/>
    <property type="match status" value="1"/>
</dbReference>
<feature type="domain" description="Mur ligase central" evidence="6">
    <location>
        <begin position="28"/>
        <end position="214"/>
    </location>
</feature>
<dbReference type="EMBL" id="PEVC01000025">
    <property type="protein sequence ID" value="PIV01282.1"/>
    <property type="molecule type" value="Genomic_DNA"/>
</dbReference>
<dbReference type="GO" id="GO:0005524">
    <property type="term" value="F:ATP binding"/>
    <property type="evidence" value="ECO:0007669"/>
    <property type="project" value="UniProtKB-KW"/>
</dbReference>
<evidence type="ECO:0000259" key="6">
    <source>
        <dbReference type="Pfam" id="PF08245"/>
    </source>
</evidence>
<evidence type="ECO:0000313" key="8">
    <source>
        <dbReference type="Proteomes" id="UP000229631"/>
    </source>
</evidence>
<keyword evidence="2" id="KW-0547">Nucleotide-binding</keyword>
<dbReference type="InterPro" id="IPR013221">
    <property type="entry name" value="Mur_ligase_cen"/>
</dbReference>
<dbReference type="Pfam" id="PF08245">
    <property type="entry name" value="Mur_ligase_M"/>
    <property type="match status" value="1"/>
</dbReference>
<dbReference type="InterPro" id="IPR036615">
    <property type="entry name" value="Mur_ligase_C_dom_sf"/>
</dbReference>
<dbReference type="SUPFAM" id="SSF53244">
    <property type="entry name" value="MurD-like peptide ligases, peptide-binding domain"/>
    <property type="match status" value="1"/>
</dbReference>
<organism evidence="7 8">
    <name type="scientific">Candidatus Shapirobacteria bacterium CG03_land_8_20_14_0_80_39_12</name>
    <dbReference type="NCBI Taxonomy" id="1974879"/>
    <lineage>
        <taxon>Bacteria</taxon>
        <taxon>Candidatus Shapironibacteriota</taxon>
    </lineage>
</organism>
<keyword evidence="3" id="KW-0067">ATP-binding</keyword>
<evidence type="ECO:0008006" key="9">
    <source>
        <dbReference type="Google" id="ProtNLM"/>
    </source>
</evidence>
<feature type="transmembrane region" description="Helical" evidence="4">
    <location>
        <begin position="200"/>
        <end position="216"/>
    </location>
</feature>
<proteinExistence type="predicted"/>
<name>A0A2M7BDU1_9BACT</name>
<evidence type="ECO:0000256" key="1">
    <source>
        <dbReference type="ARBA" id="ARBA00022598"/>
    </source>
</evidence>
<dbReference type="Gene3D" id="3.90.190.20">
    <property type="entry name" value="Mur ligase, C-terminal domain"/>
    <property type="match status" value="1"/>
</dbReference>
<evidence type="ECO:0000313" key="7">
    <source>
        <dbReference type="EMBL" id="PIV01282.1"/>
    </source>
</evidence>
<dbReference type="InterPro" id="IPR036565">
    <property type="entry name" value="Mur-like_cat_sf"/>
</dbReference>
<keyword evidence="4" id="KW-1133">Transmembrane helix</keyword>
<dbReference type="InterPro" id="IPR051046">
    <property type="entry name" value="MurCDEF_CellWall_CoF430Synth"/>
</dbReference>
<dbReference type="InterPro" id="IPR004101">
    <property type="entry name" value="Mur_ligase_C"/>
</dbReference>
<sequence length="403" mass="45170">MKKLFHSLRRILAKIWLNINLQLTVIGVTGSYGKTVTTVAIAKVLSAKFSVNQTDLNLDTIFNLPITILKTKIWNERLVLEYGVDHIGEMDKHLSLVKPKIAVLTGITPVHSDEEHLGSLKNIILEKTKLMKSVPEKGFAVFNYDDELSRKVGEEFMRKKFFYGLSNKADVWADKIKIGLYQTEFDLHDRSEIISVRTGLLGYPAVYACLVAYLIGREQRVKKEKILEKLSELTPLAGRLSIEPGPMRTVLINDARRANPASTLAGLRSLAEFPGRKVAVLGEMGELGELAEKMHKEVGQEAAKLKIDLVVGVGPLTKCILEEAEKNGLKKSQLFWAKDVSRAAEILKGILKKGDLLYLKASLLRHLERVIMILRGEEVGCKEVVCHHYDSCSTCLRLKRCVK</sequence>
<keyword evidence="4" id="KW-0812">Transmembrane</keyword>
<evidence type="ECO:0000256" key="3">
    <source>
        <dbReference type="ARBA" id="ARBA00022840"/>
    </source>
</evidence>
<feature type="domain" description="Mur ligase C-terminal" evidence="5">
    <location>
        <begin position="249"/>
        <end position="362"/>
    </location>
</feature>
<dbReference type="SUPFAM" id="SSF53623">
    <property type="entry name" value="MurD-like peptide ligases, catalytic domain"/>
    <property type="match status" value="1"/>
</dbReference>
<dbReference type="Pfam" id="PF02875">
    <property type="entry name" value="Mur_ligase_C"/>
    <property type="match status" value="1"/>
</dbReference>
<comment type="caution">
    <text evidence="7">The sequence shown here is derived from an EMBL/GenBank/DDBJ whole genome shotgun (WGS) entry which is preliminary data.</text>
</comment>